<comment type="cofactor">
    <cofactor evidence="12">
        <name>a divalent metal cation</name>
        <dbReference type="ChEBI" id="CHEBI:60240"/>
    </cofactor>
    <text evidence="12">Binds 1 divalent metal cation per subunit.</text>
</comment>
<evidence type="ECO:0000313" key="15">
    <source>
        <dbReference type="Proteomes" id="UP000628775"/>
    </source>
</evidence>
<sequence length="384" mass="41553">MLLSGLTVYLEDRVIQNGYVLLKNGKIEEVGEGLPENGEGFEHQSFSPGYKLIPGMIDVHIHGANQSDVMDATYEALANMATVLPKEGTTSFLATTITQEPRAIEKALTNVDTYLQHPVAEGAEVLGVHLEGPYINKEKAGAQPPNYIIPSDIEQFDHWNTLSGERIKLVTLAPEVENGLAFIRHLVNKGIVASIGHSAATYKEVTQAVEAGATHVTHLFNGMSGLHHREPGVVGSAFLHDALFTEMIVDGIHIVPESVKLAYQIKGQDRIILITDAMRAKCMKNGIYDLGGQQVTVENGKATLPEGQLAGSVLKMADALRNMMAFADTDLPAVIKMGSENPAKQLNVFDRKGSIAAGKDADLLILNEDNEIVMTLCRGAMIKH</sequence>
<evidence type="ECO:0000256" key="10">
    <source>
        <dbReference type="PIRSR" id="PIRSR038994-1"/>
    </source>
</evidence>
<feature type="binding site" evidence="11">
    <location>
        <position position="229"/>
    </location>
    <ligand>
        <name>substrate</name>
    </ligand>
</feature>
<dbReference type="InterPro" id="IPR011059">
    <property type="entry name" value="Metal-dep_hydrolase_composite"/>
</dbReference>
<feature type="binding site" evidence="11">
    <location>
        <position position="142"/>
    </location>
    <ligand>
        <name>substrate</name>
    </ligand>
</feature>
<evidence type="ECO:0000256" key="2">
    <source>
        <dbReference type="ARBA" id="ARBA00011899"/>
    </source>
</evidence>
<dbReference type="NCBIfam" id="TIGR00221">
    <property type="entry name" value="nagA"/>
    <property type="match status" value="1"/>
</dbReference>
<comment type="catalytic activity">
    <reaction evidence="7">
        <text>N-acetyl-D-glucosamine 6-phosphate + H2O = D-glucosamine 6-phosphate + acetate</text>
        <dbReference type="Rhea" id="RHEA:22936"/>
        <dbReference type="ChEBI" id="CHEBI:15377"/>
        <dbReference type="ChEBI" id="CHEBI:30089"/>
        <dbReference type="ChEBI" id="CHEBI:57513"/>
        <dbReference type="ChEBI" id="CHEBI:58725"/>
        <dbReference type="EC" id="3.5.1.25"/>
    </reaction>
</comment>
<dbReference type="FunFam" id="3.20.20.140:FF:000004">
    <property type="entry name" value="N-acetylglucosamine-6-phosphate deacetylase"/>
    <property type="match status" value="1"/>
</dbReference>
<keyword evidence="6 9" id="KW-0119">Carbohydrate metabolism</keyword>
<keyword evidence="4 12" id="KW-0479">Metal-binding</keyword>
<proteinExistence type="inferred from homology"/>
<dbReference type="Pfam" id="PF01979">
    <property type="entry name" value="Amidohydro_1"/>
    <property type="match status" value="1"/>
</dbReference>
<dbReference type="InterPro" id="IPR032466">
    <property type="entry name" value="Metal_Hydrolase"/>
</dbReference>
<dbReference type="SUPFAM" id="SSF51556">
    <property type="entry name" value="Metallo-dependent hydrolases"/>
    <property type="match status" value="1"/>
</dbReference>
<dbReference type="PANTHER" id="PTHR11113:SF14">
    <property type="entry name" value="N-ACETYLGLUCOSAMINE-6-PHOSPHATE DEACETYLASE"/>
    <property type="match status" value="1"/>
</dbReference>
<gene>
    <name evidence="14" type="primary">nagA</name>
    <name evidence="14" type="ORF">GCM10011391_34010</name>
</gene>
<evidence type="ECO:0000313" key="14">
    <source>
        <dbReference type="EMBL" id="GGE52353.1"/>
    </source>
</evidence>
<comment type="pathway">
    <text evidence="8">Amino-sugar metabolism; N-acetylneuraminate degradation; D-fructose 6-phosphate from N-acetylneuraminate: step 4/5.</text>
</comment>
<dbReference type="PANTHER" id="PTHR11113">
    <property type="entry name" value="N-ACETYLGLUCOSAMINE-6-PHOSPHATE DEACETYLASE"/>
    <property type="match status" value="1"/>
</dbReference>
<comment type="caution">
    <text evidence="14">The sequence shown here is derived from an EMBL/GenBank/DDBJ whole genome shotgun (WGS) entry which is preliminary data.</text>
</comment>
<evidence type="ECO:0000256" key="3">
    <source>
        <dbReference type="ARBA" id="ARBA00018029"/>
    </source>
</evidence>
<evidence type="ECO:0000256" key="7">
    <source>
        <dbReference type="ARBA" id="ARBA00047647"/>
    </source>
</evidence>
<evidence type="ECO:0000256" key="9">
    <source>
        <dbReference type="PIRNR" id="PIRNR038994"/>
    </source>
</evidence>
<feature type="active site" description="Proton donor/acceptor" evidence="10">
    <location>
        <position position="276"/>
    </location>
</feature>
<keyword evidence="5 9" id="KW-0378">Hydrolase</keyword>
<dbReference type="RefSeq" id="WP_188697226.1">
    <property type="nucleotide sequence ID" value="NZ_BMIR01000021.1"/>
</dbReference>
<organism evidence="14 15">
    <name type="scientific">Pullulanibacillus camelliae</name>
    <dbReference type="NCBI Taxonomy" id="1707096"/>
    <lineage>
        <taxon>Bacteria</taxon>
        <taxon>Bacillati</taxon>
        <taxon>Bacillota</taxon>
        <taxon>Bacilli</taxon>
        <taxon>Bacillales</taxon>
        <taxon>Sporolactobacillaceae</taxon>
        <taxon>Pullulanibacillus</taxon>
    </lineage>
</organism>
<feature type="domain" description="Amidohydrolase-related" evidence="13">
    <location>
        <begin position="52"/>
        <end position="380"/>
    </location>
</feature>
<feature type="binding site" evidence="12">
    <location>
        <position position="218"/>
    </location>
    <ligand>
        <name>Zn(2+)</name>
        <dbReference type="ChEBI" id="CHEBI:29105"/>
    </ligand>
</feature>
<evidence type="ECO:0000256" key="4">
    <source>
        <dbReference type="ARBA" id="ARBA00022723"/>
    </source>
</evidence>
<feature type="binding site" evidence="12">
    <location>
        <position position="197"/>
    </location>
    <ligand>
        <name>Zn(2+)</name>
        <dbReference type="ChEBI" id="CHEBI:29105"/>
    </ligand>
</feature>
<dbReference type="CDD" id="cd00854">
    <property type="entry name" value="NagA"/>
    <property type="match status" value="1"/>
</dbReference>
<reference evidence="14" key="2">
    <citation type="submission" date="2020-09" db="EMBL/GenBank/DDBJ databases">
        <authorList>
            <person name="Sun Q."/>
            <person name="Zhou Y."/>
        </authorList>
    </citation>
    <scope>NUCLEOTIDE SEQUENCE</scope>
    <source>
        <strain evidence="14">CGMCC 1.15371</strain>
    </source>
</reference>
<evidence type="ECO:0000256" key="8">
    <source>
        <dbReference type="ARBA" id="ARBA00060590"/>
    </source>
</evidence>
<dbReference type="InterPro" id="IPR003764">
    <property type="entry name" value="GlcNAc_6-P_deAcase"/>
</dbReference>
<evidence type="ECO:0000256" key="1">
    <source>
        <dbReference type="ARBA" id="ARBA00010716"/>
    </source>
</evidence>
<dbReference type="EC" id="3.5.1.25" evidence="2"/>
<accession>A0A8J3E0X5</accession>
<feature type="binding site" evidence="11">
    <location>
        <begin position="309"/>
        <end position="311"/>
    </location>
    <ligand>
        <name>substrate</name>
    </ligand>
</feature>
<protein>
    <recommendedName>
        <fullName evidence="3">N-acetylglucosamine-6-phosphate deacetylase</fullName>
        <ecNumber evidence="2">3.5.1.25</ecNumber>
    </recommendedName>
</protein>
<dbReference type="InterPro" id="IPR006680">
    <property type="entry name" value="Amidohydro-rel"/>
</dbReference>
<feature type="binding site" evidence="11">
    <location>
        <begin position="221"/>
        <end position="222"/>
    </location>
    <ligand>
        <name>substrate</name>
    </ligand>
</feature>
<keyword evidence="15" id="KW-1185">Reference proteome</keyword>
<dbReference type="PIRSF" id="PIRSF038994">
    <property type="entry name" value="NagA"/>
    <property type="match status" value="1"/>
</dbReference>
<dbReference type="Gene3D" id="3.20.20.140">
    <property type="entry name" value="Metal-dependent hydrolases"/>
    <property type="match status" value="1"/>
</dbReference>
<dbReference type="AlphaFoldDB" id="A0A8J3E0X5"/>
<name>A0A8J3E0X5_9BACL</name>
<dbReference type="GO" id="GO:0008448">
    <property type="term" value="F:N-acetylglucosamine-6-phosphate deacetylase activity"/>
    <property type="evidence" value="ECO:0007669"/>
    <property type="project" value="UniProtKB-EC"/>
</dbReference>
<dbReference type="SUPFAM" id="SSF51338">
    <property type="entry name" value="Composite domain of metallo-dependent hydrolases"/>
    <property type="match status" value="1"/>
</dbReference>
<feature type="binding site" evidence="11">
    <location>
        <position position="253"/>
    </location>
    <ligand>
        <name>substrate</name>
    </ligand>
</feature>
<evidence type="ECO:0000256" key="12">
    <source>
        <dbReference type="PIRSR" id="PIRSR038994-3"/>
    </source>
</evidence>
<feature type="binding site" evidence="12">
    <location>
        <position position="131"/>
    </location>
    <ligand>
        <name>Zn(2+)</name>
        <dbReference type="ChEBI" id="CHEBI:29105"/>
    </ligand>
</feature>
<evidence type="ECO:0000256" key="6">
    <source>
        <dbReference type="ARBA" id="ARBA00023277"/>
    </source>
</evidence>
<dbReference type="GO" id="GO:0006046">
    <property type="term" value="P:N-acetylglucosamine catabolic process"/>
    <property type="evidence" value="ECO:0007669"/>
    <property type="project" value="TreeGrafter"/>
</dbReference>
<dbReference type="EMBL" id="BMIR01000021">
    <property type="protein sequence ID" value="GGE52353.1"/>
    <property type="molecule type" value="Genomic_DNA"/>
</dbReference>
<comment type="similarity">
    <text evidence="1 9">Belongs to the metallo-dependent hydrolases superfamily. NagA family.</text>
</comment>
<dbReference type="Gene3D" id="2.30.40.10">
    <property type="entry name" value="Urease, subunit C, domain 1"/>
    <property type="match status" value="1"/>
</dbReference>
<reference evidence="14" key="1">
    <citation type="journal article" date="2014" name="Int. J. Syst. Evol. Microbiol.">
        <title>Complete genome sequence of Corynebacterium casei LMG S-19264T (=DSM 44701T), isolated from a smear-ripened cheese.</title>
        <authorList>
            <consortium name="US DOE Joint Genome Institute (JGI-PGF)"/>
            <person name="Walter F."/>
            <person name="Albersmeier A."/>
            <person name="Kalinowski J."/>
            <person name="Ruckert C."/>
        </authorList>
    </citation>
    <scope>NUCLEOTIDE SEQUENCE</scope>
    <source>
        <strain evidence="14">CGMCC 1.15371</strain>
    </source>
</reference>
<evidence type="ECO:0000259" key="13">
    <source>
        <dbReference type="Pfam" id="PF01979"/>
    </source>
</evidence>
<dbReference type="GO" id="GO:0046872">
    <property type="term" value="F:metal ion binding"/>
    <property type="evidence" value="ECO:0007669"/>
    <property type="project" value="UniProtKB-KW"/>
</dbReference>
<evidence type="ECO:0000256" key="5">
    <source>
        <dbReference type="ARBA" id="ARBA00022801"/>
    </source>
</evidence>
<dbReference type="Proteomes" id="UP000628775">
    <property type="component" value="Unassembled WGS sequence"/>
</dbReference>
<evidence type="ECO:0000256" key="11">
    <source>
        <dbReference type="PIRSR" id="PIRSR038994-2"/>
    </source>
</evidence>